<evidence type="ECO:0000313" key="3">
    <source>
        <dbReference type="Proteomes" id="UP000222296"/>
    </source>
</evidence>
<dbReference type="PANTHER" id="PTHR33164:SF107">
    <property type="entry name" value="TRANSCRIPTIONAL REGULATORY PROTEIN"/>
    <property type="match status" value="1"/>
</dbReference>
<dbReference type="GO" id="GO:0003700">
    <property type="term" value="F:DNA-binding transcription factor activity"/>
    <property type="evidence" value="ECO:0007669"/>
    <property type="project" value="InterPro"/>
</dbReference>
<keyword evidence="2" id="KW-0614">Plasmid</keyword>
<dbReference type="PANTHER" id="PTHR33164">
    <property type="entry name" value="TRANSCRIPTIONAL REGULATOR, MARR FAMILY"/>
    <property type="match status" value="1"/>
</dbReference>
<feature type="domain" description="HTH marR-type" evidence="1">
    <location>
        <begin position="1"/>
        <end position="135"/>
    </location>
</feature>
<protein>
    <submittedName>
        <fullName evidence="2">MarR family transcriptional regulator</fullName>
    </submittedName>
</protein>
<reference evidence="2 3" key="1">
    <citation type="journal article" date="2017" name="Genome Announc.">
        <title>Draft Genome Sequence of Agrobacterium tumefaciens Biovar 1 Strain 186, Isolated from Walnut.</title>
        <authorList>
            <person name="Poret-Peterson A.T."/>
            <person name="Bhatnagar S."/>
            <person name="McClean A.E."/>
            <person name="Kluepfel D.A."/>
        </authorList>
    </citation>
    <scope>NUCLEOTIDE SEQUENCE [LARGE SCALE GENOMIC DNA]</scope>
    <source>
        <strain evidence="2 3">186</strain>
    </source>
</reference>
<dbReference type="Gene3D" id="1.10.10.10">
    <property type="entry name" value="Winged helix-like DNA-binding domain superfamily/Winged helix DNA-binding domain"/>
    <property type="match status" value="1"/>
</dbReference>
<dbReference type="Proteomes" id="UP000222296">
    <property type="component" value="Plasmid pAt"/>
</dbReference>
<dbReference type="SUPFAM" id="SSF46785">
    <property type="entry name" value="Winged helix' DNA-binding domain"/>
    <property type="match status" value="1"/>
</dbReference>
<dbReference type="PROSITE" id="PS50995">
    <property type="entry name" value="HTH_MARR_2"/>
    <property type="match status" value="1"/>
</dbReference>
<dbReference type="InterPro" id="IPR036390">
    <property type="entry name" value="WH_DNA-bd_sf"/>
</dbReference>
<name>A0AAP9EB95_AGRTU</name>
<organism evidence="2 3">
    <name type="scientific">Agrobacterium tumefaciens</name>
    <dbReference type="NCBI Taxonomy" id="358"/>
    <lineage>
        <taxon>Bacteria</taxon>
        <taxon>Pseudomonadati</taxon>
        <taxon>Pseudomonadota</taxon>
        <taxon>Alphaproteobacteria</taxon>
        <taxon>Hyphomicrobiales</taxon>
        <taxon>Rhizobiaceae</taxon>
        <taxon>Rhizobium/Agrobacterium group</taxon>
        <taxon>Agrobacterium</taxon>
        <taxon>Agrobacterium tumefaciens complex</taxon>
    </lineage>
</organism>
<gene>
    <name evidence="2" type="ORF">CG010_026915</name>
</gene>
<dbReference type="InterPro" id="IPR036388">
    <property type="entry name" value="WH-like_DNA-bd_sf"/>
</dbReference>
<dbReference type="SMART" id="SM00347">
    <property type="entry name" value="HTH_MARR"/>
    <property type="match status" value="1"/>
</dbReference>
<geneLocation type="plasmid" evidence="3">
    <name>pat</name>
</geneLocation>
<evidence type="ECO:0000259" key="1">
    <source>
        <dbReference type="PROSITE" id="PS50995"/>
    </source>
</evidence>
<dbReference type="GO" id="GO:0006950">
    <property type="term" value="P:response to stress"/>
    <property type="evidence" value="ECO:0007669"/>
    <property type="project" value="TreeGrafter"/>
</dbReference>
<accession>A0AAP9EB95</accession>
<dbReference type="AlphaFoldDB" id="A0AAP9EB95"/>
<dbReference type="Pfam" id="PF12802">
    <property type="entry name" value="MarR_2"/>
    <property type="match status" value="1"/>
</dbReference>
<dbReference type="RefSeq" id="WP_099086677.1">
    <property type="nucleotide sequence ID" value="NZ_CP042276.1"/>
</dbReference>
<dbReference type="PRINTS" id="PR00598">
    <property type="entry name" value="HTHMARR"/>
</dbReference>
<dbReference type="InterPro" id="IPR000835">
    <property type="entry name" value="HTH_MarR-typ"/>
</dbReference>
<sequence length="153" mass="16621">MSDRLSPAAALVRLSFLVQSIYAEVAEKHGLTVAQAQLTCVIKDMPRSMSELASLLRLEKSSLSGLVDRAEQRGLLYRRAEGDDRRVTVVALTEVGLPLAEAFHAEVTERLIAVVGFLSTRDEARFADLASRIVHSADIPPVFGELAVISPHA</sequence>
<proteinExistence type="predicted"/>
<dbReference type="InterPro" id="IPR039422">
    <property type="entry name" value="MarR/SlyA-like"/>
</dbReference>
<evidence type="ECO:0000313" key="2">
    <source>
        <dbReference type="EMBL" id="QDY97766.1"/>
    </source>
</evidence>
<dbReference type="EMBL" id="CP042276">
    <property type="protein sequence ID" value="QDY97766.1"/>
    <property type="molecule type" value="Genomic_DNA"/>
</dbReference>